<name>A0A1G7CDQ9_9ACTN</name>
<sequence>MADTTRTASVEPDPLHRGRFTDGHSEFSVRASSPATPDSFQVYANGNCADLVLIVSGLNSGSLHATWGQGWRTFAPDWKVWIEDTAFKVFYNGSKLGERPDRSNRSTDLPAKRPGEVRFCEG</sequence>
<dbReference type="RefSeq" id="WP_143015063.1">
    <property type="nucleotide sequence ID" value="NZ_FNAD01000019.1"/>
</dbReference>
<dbReference type="EMBL" id="FNAD01000019">
    <property type="protein sequence ID" value="SDE37439.1"/>
    <property type="molecule type" value="Genomic_DNA"/>
</dbReference>
<evidence type="ECO:0000256" key="1">
    <source>
        <dbReference type="SAM" id="MobiDB-lite"/>
    </source>
</evidence>
<proteinExistence type="predicted"/>
<gene>
    <name evidence="2" type="ORF">SAMN05216270_119101</name>
</gene>
<feature type="compositionally biased region" description="Basic and acidic residues" evidence="1">
    <location>
        <begin position="13"/>
        <end position="27"/>
    </location>
</feature>
<feature type="region of interest" description="Disordered" evidence="1">
    <location>
        <begin position="95"/>
        <end position="114"/>
    </location>
</feature>
<feature type="region of interest" description="Disordered" evidence="1">
    <location>
        <begin position="1"/>
        <end position="35"/>
    </location>
</feature>
<dbReference type="OrthoDB" id="5189922at2"/>
<accession>A0A1G7CDQ9</accession>
<evidence type="ECO:0000313" key="2">
    <source>
        <dbReference type="EMBL" id="SDE37439.1"/>
    </source>
</evidence>
<reference evidence="3" key="1">
    <citation type="submission" date="2016-10" db="EMBL/GenBank/DDBJ databases">
        <authorList>
            <person name="Varghese N."/>
            <person name="Submissions S."/>
        </authorList>
    </citation>
    <scope>NUCLEOTIDE SEQUENCE [LARGE SCALE GENOMIC DNA]</scope>
    <source>
        <strain evidence="3">CGMCC 4.3516</strain>
    </source>
</reference>
<organism evidence="2 3">
    <name type="scientific">Glycomyces harbinensis</name>
    <dbReference type="NCBI Taxonomy" id="58114"/>
    <lineage>
        <taxon>Bacteria</taxon>
        <taxon>Bacillati</taxon>
        <taxon>Actinomycetota</taxon>
        <taxon>Actinomycetes</taxon>
        <taxon>Glycomycetales</taxon>
        <taxon>Glycomycetaceae</taxon>
        <taxon>Glycomyces</taxon>
    </lineage>
</organism>
<dbReference type="Proteomes" id="UP000198949">
    <property type="component" value="Unassembled WGS sequence"/>
</dbReference>
<protein>
    <submittedName>
        <fullName evidence="2">Uncharacterized protein</fullName>
    </submittedName>
</protein>
<evidence type="ECO:0000313" key="3">
    <source>
        <dbReference type="Proteomes" id="UP000198949"/>
    </source>
</evidence>
<dbReference type="AlphaFoldDB" id="A0A1G7CDQ9"/>
<keyword evidence="3" id="KW-1185">Reference proteome</keyword>
<feature type="compositionally biased region" description="Basic and acidic residues" evidence="1">
    <location>
        <begin position="96"/>
        <end position="114"/>
    </location>
</feature>